<dbReference type="SUPFAM" id="SSF52540">
    <property type="entry name" value="P-loop containing nucleoside triphosphate hydrolases"/>
    <property type="match status" value="1"/>
</dbReference>
<dbReference type="Proteomes" id="UP001474181">
    <property type="component" value="Unassembled WGS sequence"/>
</dbReference>
<proteinExistence type="predicted"/>
<organism evidence="3 4">
    <name type="scientific">Streptomyces hyaluromycini</name>
    <dbReference type="NCBI Taxonomy" id="1377993"/>
    <lineage>
        <taxon>Bacteria</taxon>
        <taxon>Bacillati</taxon>
        <taxon>Actinomycetota</taxon>
        <taxon>Actinomycetes</taxon>
        <taxon>Kitasatosporales</taxon>
        <taxon>Streptomycetaceae</taxon>
        <taxon>Streptomyces</taxon>
    </lineage>
</organism>
<dbReference type="InterPro" id="IPR041664">
    <property type="entry name" value="AAA_16"/>
</dbReference>
<sequence>MTTELSVPAEPAGAEGHHRATALCVVCESYDDPQRFPRLTGARDQMTVIAERLRELGFAVRVIGATEDPDLETFRRERDAWIADWEEKGGNRPALILWSGHGVLADGEELRMVLRDLALSGTPSQQRKQLREQSVTAENLVDTALASGADQTLLFVDTCHAGAVLADGVRTALAHIEESTLPEGRAKWLGVMASCGKDEPSEGYGPLLRAVSEVLADGPRTNDYLTTWSTHNQHVGGGDLLSAVWTRWEEDGQRPEQVTVGHEEGLPRFPNPRSDPGAPAALVEHLVLAARGVGHKEEGWFFTGRRRVLAQIVDWMTEPAPGLFLVTGPAGCGKSAVLGRIATLADPRRREETQAAGALRDGDPDPGVRDRRSFAAVHLRGLDPVRAAAELAAQLRLGEPVNVDAFKAELGQLPKPPVLVLDGLDEVPAEHTQNVIEQLVFPLSRMVPVLVGSRERAFRGRLADGETLPQALTRLVGAETLTVDLEDEPDTRTDIAGYVRRRCEAAGIDGADIGDALALQATEAGGGFLFARLVSGFVISRWRESVRQGGGAPDSGALLAGLPDSVEGAFEEDLRSGEVRVRDDGTRLPGAARDLLTALAWAAG</sequence>
<evidence type="ECO:0000313" key="3">
    <source>
        <dbReference type="EMBL" id="MER7181145.1"/>
    </source>
</evidence>
<keyword evidence="4" id="KW-1185">Reference proteome</keyword>
<dbReference type="InterPro" id="IPR011600">
    <property type="entry name" value="Pept_C14_caspase"/>
</dbReference>
<feature type="domain" description="Orc1-like AAA ATPase" evidence="2">
    <location>
        <begin position="302"/>
        <end position="450"/>
    </location>
</feature>
<reference evidence="3 4" key="1">
    <citation type="submission" date="2024-06" db="EMBL/GenBank/DDBJ databases">
        <title>The Natural Products Discovery Center: Release of the First 8490 Sequenced Strains for Exploring Actinobacteria Biosynthetic Diversity.</title>
        <authorList>
            <person name="Kalkreuter E."/>
            <person name="Kautsar S.A."/>
            <person name="Yang D."/>
            <person name="Bader C.D."/>
            <person name="Teijaro C.N."/>
            <person name="Fluegel L."/>
            <person name="Davis C.M."/>
            <person name="Simpson J.R."/>
            <person name="Lauterbach L."/>
            <person name="Steele A.D."/>
            <person name="Gui C."/>
            <person name="Meng S."/>
            <person name="Li G."/>
            <person name="Viehrig K."/>
            <person name="Ye F."/>
            <person name="Su P."/>
            <person name="Kiefer A.F."/>
            <person name="Nichols A."/>
            <person name="Cepeda A.J."/>
            <person name="Yan W."/>
            <person name="Fan B."/>
            <person name="Jiang Y."/>
            <person name="Adhikari A."/>
            <person name="Zheng C.-J."/>
            <person name="Schuster L."/>
            <person name="Cowan T.M."/>
            <person name="Smanski M.J."/>
            <person name="Chevrette M.G."/>
            <person name="De Carvalho L.P.S."/>
            <person name="Shen B."/>
        </authorList>
    </citation>
    <scope>NUCLEOTIDE SEQUENCE [LARGE SCALE GENOMIC DNA]</scope>
    <source>
        <strain evidence="3 4">NPDC000234</strain>
    </source>
</reference>
<dbReference type="GO" id="GO:0005524">
    <property type="term" value="F:ATP binding"/>
    <property type="evidence" value="ECO:0007669"/>
    <property type="project" value="UniProtKB-KW"/>
</dbReference>
<keyword evidence="3" id="KW-0547">Nucleotide-binding</keyword>
<accession>A0ABV1WWM2</accession>
<evidence type="ECO:0000259" key="1">
    <source>
        <dbReference type="Pfam" id="PF00656"/>
    </source>
</evidence>
<name>A0ABV1WWM2_9ACTN</name>
<protein>
    <submittedName>
        <fullName evidence="3">ATP-binding protein</fullName>
    </submittedName>
</protein>
<dbReference type="EMBL" id="JBEPEK010000104">
    <property type="protein sequence ID" value="MER7181145.1"/>
    <property type="molecule type" value="Genomic_DNA"/>
</dbReference>
<comment type="caution">
    <text evidence="3">The sequence shown here is derived from an EMBL/GenBank/DDBJ whole genome shotgun (WGS) entry which is preliminary data.</text>
</comment>
<dbReference type="Pfam" id="PF00656">
    <property type="entry name" value="Peptidase_C14"/>
    <property type="match status" value="1"/>
</dbReference>
<dbReference type="InterPro" id="IPR027417">
    <property type="entry name" value="P-loop_NTPase"/>
</dbReference>
<evidence type="ECO:0000259" key="2">
    <source>
        <dbReference type="Pfam" id="PF13191"/>
    </source>
</evidence>
<keyword evidence="3" id="KW-0067">ATP-binding</keyword>
<feature type="domain" description="Peptidase C14 caspase" evidence="1">
    <location>
        <begin position="22"/>
        <end position="169"/>
    </location>
</feature>
<gene>
    <name evidence="3" type="ORF">ABT404_16965</name>
</gene>
<feature type="non-terminal residue" evidence="3">
    <location>
        <position position="604"/>
    </location>
</feature>
<dbReference type="Pfam" id="PF13191">
    <property type="entry name" value="AAA_16"/>
    <property type="match status" value="1"/>
</dbReference>
<evidence type="ECO:0000313" key="4">
    <source>
        <dbReference type="Proteomes" id="UP001474181"/>
    </source>
</evidence>
<dbReference type="Gene3D" id="3.40.50.1460">
    <property type="match status" value="1"/>
</dbReference>
<dbReference type="Gene3D" id="3.40.50.300">
    <property type="entry name" value="P-loop containing nucleotide triphosphate hydrolases"/>
    <property type="match status" value="1"/>
</dbReference>
<dbReference type="RefSeq" id="WP_350781738.1">
    <property type="nucleotide sequence ID" value="NZ_JBEPEK010000104.1"/>
</dbReference>